<dbReference type="InterPro" id="IPR011990">
    <property type="entry name" value="TPR-like_helical_dom_sf"/>
</dbReference>
<feature type="non-terminal residue" evidence="1">
    <location>
        <position position="104"/>
    </location>
</feature>
<dbReference type="AlphaFoldDB" id="A0AAD3DH09"/>
<dbReference type="Pfam" id="PF14559">
    <property type="entry name" value="TPR_19"/>
    <property type="match status" value="1"/>
</dbReference>
<dbReference type="Proteomes" id="UP001054857">
    <property type="component" value="Unassembled WGS sequence"/>
</dbReference>
<gene>
    <name evidence="1" type="ORF">Agub_g2372</name>
</gene>
<evidence type="ECO:0000313" key="2">
    <source>
        <dbReference type="Proteomes" id="UP001054857"/>
    </source>
</evidence>
<reference evidence="1 2" key="1">
    <citation type="journal article" date="2021" name="Sci. Rep.">
        <title>Genome sequencing of the multicellular alga Astrephomene provides insights into convergent evolution of germ-soma differentiation.</title>
        <authorList>
            <person name="Yamashita S."/>
            <person name="Yamamoto K."/>
            <person name="Matsuzaki R."/>
            <person name="Suzuki S."/>
            <person name="Yamaguchi H."/>
            <person name="Hirooka S."/>
            <person name="Minakuchi Y."/>
            <person name="Miyagishima S."/>
            <person name="Kawachi M."/>
            <person name="Toyoda A."/>
            <person name="Nozaki H."/>
        </authorList>
    </citation>
    <scope>NUCLEOTIDE SEQUENCE [LARGE SCALE GENOMIC DNA]</scope>
    <source>
        <strain evidence="1 2">NIES-4017</strain>
    </source>
</reference>
<protein>
    <recommendedName>
        <fullName evidence="3">Tetratricopeptide repeat protein</fullName>
    </recommendedName>
</protein>
<dbReference type="EMBL" id="BMAR01000002">
    <property type="protein sequence ID" value="GFR41640.1"/>
    <property type="molecule type" value="Genomic_DNA"/>
</dbReference>
<evidence type="ECO:0000313" key="1">
    <source>
        <dbReference type="EMBL" id="GFR41640.1"/>
    </source>
</evidence>
<proteinExistence type="predicted"/>
<keyword evidence="2" id="KW-1185">Reference proteome</keyword>
<comment type="caution">
    <text evidence="1">The sequence shown here is derived from an EMBL/GenBank/DDBJ whole genome shotgun (WGS) entry which is preliminary data.</text>
</comment>
<sequence>ARVLTSAGRAKEALDLYGKLLAQRSVRQDDSPARLSYAMALQQAGRSSEALPLLSELATTPAAPTKLRLAAATAAVRALVAVRRWDEAYGLVLTVTADLPEEAA</sequence>
<feature type="non-terminal residue" evidence="1">
    <location>
        <position position="1"/>
    </location>
</feature>
<dbReference type="SUPFAM" id="SSF48452">
    <property type="entry name" value="TPR-like"/>
    <property type="match status" value="1"/>
</dbReference>
<dbReference type="Gene3D" id="1.25.40.10">
    <property type="entry name" value="Tetratricopeptide repeat domain"/>
    <property type="match status" value="1"/>
</dbReference>
<organism evidence="1 2">
    <name type="scientific">Astrephomene gubernaculifera</name>
    <dbReference type="NCBI Taxonomy" id="47775"/>
    <lineage>
        <taxon>Eukaryota</taxon>
        <taxon>Viridiplantae</taxon>
        <taxon>Chlorophyta</taxon>
        <taxon>core chlorophytes</taxon>
        <taxon>Chlorophyceae</taxon>
        <taxon>CS clade</taxon>
        <taxon>Chlamydomonadales</taxon>
        <taxon>Astrephomenaceae</taxon>
        <taxon>Astrephomene</taxon>
    </lineage>
</organism>
<evidence type="ECO:0008006" key="3">
    <source>
        <dbReference type="Google" id="ProtNLM"/>
    </source>
</evidence>
<accession>A0AAD3DH09</accession>
<name>A0AAD3DH09_9CHLO</name>